<dbReference type="UniPathway" id="UPA01057">
    <property type="reaction ID" value="UER00164"/>
</dbReference>
<dbReference type="Proteomes" id="UP000033054">
    <property type="component" value="Chromosome"/>
</dbReference>
<dbReference type="GO" id="GO:0030145">
    <property type="term" value="F:manganese ion binding"/>
    <property type="evidence" value="ECO:0007669"/>
    <property type="project" value="UniProtKB-UniRule"/>
</dbReference>
<evidence type="ECO:0000256" key="6">
    <source>
        <dbReference type="HAMAP-Rule" id="MF_01659"/>
    </source>
</evidence>
<feature type="domain" description="Menaquinone biosynthesis protein MenD middle" evidence="8">
    <location>
        <begin position="206"/>
        <end position="405"/>
    </location>
</feature>
<keyword evidence="3 6" id="KW-0460">Magnesium</keyword>
<dbReference type="OrthoDB" id="9791859at2"/>
<accession>A0A0E3V7M9</accession>
<keyword evidence="2 6" id="KW-0479">Metal-binding</keyword>
<dbReference type="PIRSF" id="PIRSF004983">
    <property type="entry name" value="MenD"/>
    <property type="match status" value="1"/>
</dbReference>
<dbReference type="NCBIfam" id="TIGR00173">
    <property type="entry name" value="menD"/>
    <property type="match status" value="1"/>
</dbReference>
<evidence type="ECO:0000313" key="9">
    <source>
        <dbReference type="EMBL" id="AKD55576.1"/>
    </source>
</evidence>
<dbReference type="PANTHER" id="PTHR42916">
    <property type="entry name" value="2-SUCCINYL-5-ENOLPYRUVYL-6-HYDROXY-3-CYCLOHEXENE-1-CARBOXYLATE SYNTHASE"/>
    <property type="match status" value="1"/>
</dbReference>
<dbReference type="STRING" id="1379870.SD10_12380"/>
<dbReference type="InterPro" id="IPR029061">
    <property type="entry name" value="THDP-binding"/>
</dbReference>
<keyword evidence="5 6" id="KW-0464">Manganese</keyword>
<dbReference type="EMBL" id="CP010429">
    <property type="protein sequence ID" value="AKD55576.1"/>
    <property type="molecule type" value="Genomic_DNA"/>
</dbReference>
<dbReference type="InterPro" id="IPR012001">
    <property type="entry name" value="Thiamin_PyroP_enz_TPP-bd_dom"/>
</dbReference>
<evidence type="ECO:0000256" key="2">
    <source>
        <dbReference type="ARBA" id="ARBA00022723"/>
    </source>
</evidence>
<dbReference type="KEGG" id="srd:SD10_12380"/>
<comment type="function">
    <text evidence="6">Catalyzes the thiamine diphosphate-dependent decarboxylation of 2-oxoglutarate and the subsequent addition of the resulting succinic semialdehyde-thiamine pyrophosphate anion to isochorismate to yield 2-succinyl-5-enolpyruvyl-6-hydroxy-3-cyclohexene-1-carboxylate (SEPHCHC).</text>
</comment>
<dbReference type="EC" id="2.2.1.9" evidence="6"/>
<proteinExistence type="inferred from homology"/>
<feature type="domain" description="Thiamine pyrophosphate enzyme N-terminal TPP-binding" evidence="7">
    <location>
        <begin position="10"/>
        <end position="119"/>
    </location>
</feature>
<name>A0A0E3V7M9_9BACT</name>
<comment type="subunit">
    <text evidence="6">Homodimer.</text>
</comment>
<evidence type="ECO:0000256" key="3">
    <source>
        <dbReference type="ARBA" id="ARBA00022842"/>
    </source>
</evidence>
<comment type="pathway">
    <text evidence="6">Quinol/quinone metabolism; 1,4-dihydroxy-2-naphthoate biosynthesis; 1,4-dihydroxy-2-naphthoate from chorismate: step 2/7.</text>
</comment>
<protein>
    <recommendedName>
        <fullName evidence="6">2-succinyl-5-enolpyruvyl-6-hydroxy-3-cyclohexene-1-carboxylate synthase</fullName>
        <shortName evidence="6">SEPHCHC synthase</shortName>
        <ecNumber evidence="6">2.2.1.9</ecNumber>
    </recommendedName>
    <alternativeName>
        <fullName evidence="6">Menaquinone biosynthesis protein MenD</fullName>
    </alternativeName>
</protein>
<dbReference type="GO" id="GO:0009234">
    <property type="term" value="P:menaquinone biosynthetic process"/>
    <property type="evidence" value="ECO:0007669"/>
    <property type="project" value="UniProtKB-UniRule"/>
</dbReference>
<reference evidence="9 10" key="1">
    <citation type="journal article" date="2014" name="Curr. Microbiol.">
        <title>Spirosoma radiotolerans sp. nov., a gamma-radiation-resistant bacterium isolated from gamma ray-irradiated soil.</title>
        <authorList>
            <person name="Lee J.J."/>
            <person name="Srinivasan S."/>
            <person name="Lim S."/>
            <person name="Joe M."/>
            <person name="Im S."/>
            <person name="Bae S.I."/>
            <person name="Park K.R."/>
            <person name="Han J.H."/>
            <person name="Park S.H."/>
            <person name="Joo B.M."/>
            <person name="Park S.J."/>
            <person name="Kim M.K."/>
        </authorList>
    </citation>
    <scope>NUCLEOTIDE SEQUENCE [LARGE SCALE GENOMIC DNA]</scope>
    <source>
        <strain evidence="9 10">DG5A</strain>
    </source>
</reference>
<dbReference type="GO" id="GO:0000287">
    <property type="term" value="F:magnesium ion binding"/>
    <property type="evidence" value="ECO:0007669"/>
    <property type="project" value="UniProtKB-UniRule"/>
</dbReference>
<dbReference type="InterPro" id="IPR004433">
    <property type="entry name" value="MenaQ_synth_MenD"/>
</dbReference>
<dbReference type="RefSeq" id="WP_046574073.1">
    <property type="nucleotide sequence ID" value="NZ_CP010429.1"/>
</dbReference>
<dbReference type="CDD" id="cd02009">
    <property type="entry name" value="TPP_SHCHC_synthase"/>
    <property type="match status" value="1"/>
</dbReference>
<dbReference type="Gene3D" id="3.40.50.1220">
    <property type="entry name" value="TPP-binding domain"/>
    <property type="match status" value="1"/>
</dbReference>
<evidence type="ECO:0000256" key="1">
    <source>
        <dbReference type="ARBA" id="ARBA00022679"/>
    </source>
</evidence>
<dbReference type="Pfam" id="PF16582">
    <property type="entry name" value="TPP_enzyme_M_2"/>
    <property type="match status" value="1"/>
</dbReference>
<evidence type="ECO:0000256" key="4">
    <source>
        <dbReference type="ARBA" id="ARBA00023052"/>
    </source>
</evidence>
<dbReference type="PANTHER" id="PTHR42916:SF1">
    <property type="entry name" value="PROTEIN PHYLLO, CHLOROPLASTIC"/>
    <property type="match status" value="1"/>
</dbReference>
<dbReference type="AlphaFoldDB" id="A0A0E3V7M9"/>
<dbReference type="UniPathway" id="UPA00079"/>
<dbReference type="InterPro" id="IPR032264">
    <property type="entry name" value="MenD_middle"/>
</dbReference>
<comment type="cofactor">
    <cofactor evidence="6">
        <name>Mg(2+)</name>
        <dbReference type="ChEBI" id="CHEBI:18420"/>
    </cofactor>
    <cofactor evidence="6">
        <name>Mn(2+)</name>
        <dbReference type="ChEBI" id="CHEBI:29035"/>
    </cofactor>
</comment>
<dbReference type="HOGENOM" id="CLU_006051_3_0_10"/>
<evidence type="ECO:0000259" key="8">
    <source>
        <dbReference type="Pfam" id="PF16582"/>
    </source>
</evidence>
<gene>
    <name evidence="6" type="primary">menD</name>
    <name evidence="9" type="ORF">SD10_12380</name>
</gene>
<dbReference type="SUPFAM" id="SSF52518">
    <property type="entry name" value="Thiamin diphosphate-binding fold (THDP-binding)"/>
    <property type="match status" value="2"/>
</dbReference>
<dbReference type="Gene3D" id="3.40.50.970">
    <property type="match status" value="2"/>
</dbReference>
<evidence type="ECO:0000259" key="7">
    <source>
        <dbReference type="Pfam" id="PF02776"/>
    </source>
</evidence>
<sequence>MPILQPIVNIAELLYRKGITDVVVSPGSRSAPLTLAVARHPHLRVRVMADERSAGFVALGMAMQSRRPVAVICTSGSAVYNLAPAVVEAFFGQVPLLLLTADRPHEWLYQQDGQTINQVGIFGSHVKRSYDLPADYTHPDTRWFIDRCVNEAVNLSQWHPAGPVHINVPLREPFYPGSDEPFLAEPVRVIDTCPTELTLPTDTWRDLMTEWEQSERTLIAVGQIPYDPALLAVLRKLSDDMGIPVVGEIVSQIARNEVFITRSDTFLSGLDEQTGQSLQPTLLLTIGNSFLTRNLKTFLRQFPAHRHWHIQPATDRINDSLQSLTKLIPADPLSFLEKLYSDLDYQRFLRGDDDDEPHAFLHRWQTLDRQATRLIEKTLRPASGQLTDWSAVQVILEHLPEQSLLHLANSMPVRYANLCGLAEEKQIRVSANRGVSGIDGCLSTAVGAALMSDKLVTLLIGDVAFFYDRNALWSAPVPPNLRIVLLNNDSGHIFRMIDGPGRQPELETYFETPHGYTAQNTADDAKLVYTHCDALDTLTTLLPDFFQTSPSARLLEITTDKRVNQDQFVAYKMQIRNLQANKAN</sequence>
<organism evidence="9 10">
    <name type="scientific">Spirosoma radiotolerans</name>
    <dbReference type="NCBI Taxonomy" id="1379870"/>
    <lineage>
        <taxon>Bacteria</taxon>
        <taxon>Pseudomonadati</taxon>
        <taxon>Bacteroidota</taxon>
        <taxon>Cytophagia</taxon>
        <taxon>Cytophagales</taxon>
        <taxon>Cytophagaceae</taxon>
        <taxon>Spirosoma</taxon>
    </lineage>
</organism>
<keyword evidence="4 6" id="KW-0786">Thiamine pyrophosphate</keyword>
<keyword evidence="10" id="KW-1185">Reference proteome</keyword>
<evidence type="ECO:0000313" key="10">
    <source>
        <dbReference type="Proteomes" id="UP000033054"/>
    </source>
</evidence>
<dbReference type="GO" id="GO:0030976">
    <property type="term" value="F:thiamine pyrophosphate binding"/>
    <property type="evidence" value="ECO:0007669"/>
    <property type="project" value="UniProtKB-UniRule"/>
</dbReference>
<dbReference type="CDD" id="cd07037">
    <property type="entry name" value="TPP_PYR_MenD"/>
    <property type="match status" value="1"/>
</dbReference>
<keyword evidence="6" id="KW-0474">Menaquinone biosynthesis</keyword>
<comment type="similarity">
    <text evidence="6">Belongs to the TPP enzyme family. MenD subfamily.</text>
</comment>
<comment type="pathway">
    <text evidence="6">Quinol/quinone metabolism; menaquinone biosynthesis.</text>
</comment>
<keyword evidence="1 6" id="KW-0808">Transferase</keyword>
<comment type="catalytic activity">
    <reaction evidence="6">
        <text>isochorismate + 2-oxoglutarate + H(+) = 5-enolpyruvoyl-6-hydroxy-2-succinyl-cyclohex-3-ene-1-carboxylate + CO2</text>
        <dbReference type="Rhea" id="RHEA:25593"/>
        <dbReference type="ChEBI" id="CHEBI:15378"/>
        <dbReference type="ChEBI" id="CHEBI:16526"/>
        <dbReference type="ChEBI" id="CHEBI:16810"/>
        <dbReference type="ChEBI" id="CHEBI:29780"/>
        <dbReference type="ChEBI" id="CHEBI:58818"/>
        <dbReference type="EC" id="2.2.1.9"/>
    </reaction>
</comment>
<comment type="cofactor">
    <cofactor evidence="6">
        <name>thiamine diphosphate</name>
        <dbReference type="ChEBI" id="CHEBI:58937"/>
    </cofactor>
    <text evidence="6">Binds 1 thiamine pyrophosphate per subunit.</text>
</comment>
<dbReference type="PATRIC" id="fig|1379870.5.peg.2690"/>
<dbReference type="HAMAP" id="MF_01659">
    <property type="entry name" value="MenD"/>
    <property type="match status" value="1"/>
</dbReference>
<evidence type="ECO:0000256" key="5">
    <source>
        <dbReference type="ARBA" id="ARBA00023211"/>
    </source>
</evidence>
<dbReference type="Pfam" id="PF02776">
    <property type="entry name" value="TPP_enzyme_N"/>
    <property type="match status" value="1"/>
</dbReference>
<dbReference type="GO" id="GO:0070204">
    <property type="term" value="F:2-succinyl-5-enolpyruvyl-6-hydroxy-3-cyclohexene-1-carboxylic-acid synthase activity"/>
    <property type="evidence" value="ECO:0007669"/>
    <property type="project" value="UniProtKB-UniRule"/>
</dbReference>